<gene>
    <name evidence="2" type="ORF">CONPUDRAFT_63767</name>
</gene>
<dbReference type="KEGG" id="cput:CONPUDRAFT_63767"/>
<dbReference type="OMA" id="ALMACDC"/>
<dbReference type="AlphaFoldDB" id="A0A5M3MC40"/>
<keyword evidence="3" id="KW-1185">Reference proteome</keyword>
<sequence>MAYSLRLKEHNTDFPVIALMACDFLAIPATSVSVERLFSGSRHVCRDSRSSFKASTITKVMCTKKWLEDADLFFEAVSKTR</sequence>
<dbReference type="GO" id="GO:0046983">
    <property type="term" value="F:protein dimerization activity"/>
    <property type="evidence" value="ECO:0007669"/>
    <property type="project" value="InterPro"/>
</dbReference>
<protein>
    <recommendedName>
        <fullName evidence="1">HAT C-terminal dimerisation domain-containing protein</fullName>
    </recommendedName>
</protein>
<evidence type="ECO:0000313" key="3">
    <source>
        <dbReference type="Proteomes" id="UP000053558"/>
    </source>
</evidence>
<evidence type="ECO:0000259" key="1">
    <source>
        <dbReference type="Pfam" id="PF05699"/>
    </source>
</evidence>
<dbReference type="Proteomes" id="UP000053558">
    <property type="component" value="Unassembled WGS sequence"/>
</dbReference>
<dbReference type="InterPro" id="IPR008906">
    <property type="entry name" value="HATC_C_dom"/>
</dbReference>
<feature type="domain" description="HAT C-terminal dimerisation" evidence="1">
    <location>
        <begin position="8"/>
        <end position="67"/>
    </location>
</feature>
<dbReference type="PANTHER" id="PTHR23272">
    <property type="entry name" value="BED FINGER-RELATED"/>
    <property type="match status" value="1"/>
</dbReference>
<dbReference type="Pfam" id="PF05699">
    <property type="entry name" value="Dimer_Tnp_hAT"/>
    <property type="match status" value="1"/>
</dbReference>
<dbReference type="SUPFAM" id="SSF53098">
    <property type="entry name" value="Ribonuclease H-like"/>
    <property type="match status" value="1"/>
</dbReference>
<proteinExistence type="predicted"/>
<organism evidence="2 3">
    <name type="scientific">Coniophora puteana (strain RWD-64-598)</name>
    <name type="common">Brown rot fungus</name>
    <dbReference type="NCBI Taxonomy" id="741705"/>
    <lineage>
        <taxon>Eukaryota</taxon>
        <taxon>Fungi</taxon>
        <taxon>Dikarya</taxon>
        <taxon>Basidiomycota</taxon>
        <taxon>Agaricomycotina</taxon>
        <taxon>Agaricomycetes</taxon>
        <taxon>Agaricomycetidae</taxon>
        <taxon>Boletales</taxon>
        <taxon>Coniophorineae</taxon>
        <taxon>Coniophoraceae</taxon>
        <taxon>Coniophora</taxon>
    </lineage>
</organism>
<dbReference type="RefSeq" id="XP_007772898.1">
    <property type="nucleotide sequence ID" value="XM_007774708.1"/>
</dbReference>
<dbReference type="OrthoDB" id="3264316at2759"/>
<dbReference type="InterPro" id="IPR012337">
    <property type="entry name" value="RNaseH-like_sf"/>
</dbReference>
<dbReference type="PANTHER" id="PTHR23272:SF161">
    <property type="entry name" value="ZINC FINGER BED DOMAIN-CONTAINING PROTEIN RICESLEEPER 1-LIKE"/>
    <property type="match status" value="1"/>
</dbReference>
<name>A0A5M3MC40_CONPW</name>
<accession>A0A5M3MC40</accession>
<comment type="caution">
    <text evidence="2">The sequence shown here is derived from an EMBL/GenBank/DDBJ whole genome shotgun (WGS) entry which is preliminary data.</text>
</comment>
<dbReference type="EMBL" id="JH711585">
    <property type="protein sequence ID" value="EIW76768.1"/>
    <property type="molecule type" value="Genomic_DNA"/>
</dbReference>
<dbReference type="GeneID" id="19208316"/>
<evidence type="ECO:0000313" key="2">
    <source>
        <dbReference type="EMBL" id="EIW76768.1"/>
    </source>
</evidence>
<reference evidence="3" key="1">
    <citation type="journal article" date="2012" name="Science">
        <title>The Paleozoic origin of enzymatic lignin decomposition reconstructed from 31 fungal genomes.</title>
        <authorList>
            <person name="Floudas D."/>
            <person name="Binder M."/>
            <person name="Riley R."/>
            <person name="Barry K."/>
            <person name="Blanchette R.A."/>
            <person name="Henrissat B."/>
            <person name="Martinez A.T."/>
            <person name="Otillar R."/>
            <person name="Spatafora J.W."/>
            <person name="Yadav J.S."/>
            <person name="Aerts A."/>
            <person name="Benoit I."/>
            <person name="Boyd A."/>
            <person name="Carlson A."/>
            <person name="Copeland A."/>
            <person name="Coutinho P.M."/>
            <person name="de Vries R.P."/>
            <person name="Ferreira P."/>
            <person name="Findley K."/>
            <person name="Foster B."/>
            <person name="Gaskell J."/>
            <person name="Glotzer D."/>
            <person name="Gorecki P."/>
            <person name="Heitman J."/>
            <person name="Hesse C."/>
            <person name="Hori C."/>
            <person name="Igarashi K."/>
            <person name="Jurgens J.A."/>
            <person name="Kallen N."/>
            <person name="Kersten P."/>
            <person name="Kohler A."/>
            <person name="Kuees U."/>
            <person name="Kumar T.K.A."/>
            <person name="Kuo A."/>
            <person name="LaButti K."/>
            <person name="Larrondo L.F."/>
            <person name="Lindquist E."/>
            <person name="Ling A."/>
            <person name="Lombard V."/>
            <person name="Lucas S."/>
            <person name="Lundell T."/>
            <person name="Martin R."/>
            <person name="McLaughlin D.J."/>
            <person name="Morgenstern I."/>
            <person name="Morin E."/>
            <person name="Murat C."/>
            <person name="Nagy L.G."/>
            <person name="Nolan M."/>
            <person name="Ohm R.A."/>
            <person name="Patyshakuliyeva A."/>
            <person name="Rokas A."/>
            <person name="Ruiz-Duenas F.J."/>
            <person name="Sabat G."/>
            <person name="Salamov A."/>
            <person name="Samejima M."/>
            <person name="Schmutz J."/>
            <person name="Slot J.C."/>
            <person name="St John F."/>
            <person name="Stenlid J."/>
            <person name="Sun H."/>
            <person name="Sun S."/>
            <person name="Syed K."/>
            <person name="Tsang A."/>
            <person name="Wiebenga A."/>
            <person name="Young D."/>
            <person name="Pisabarro A."/>
            <person name="Eastwood D.C."/>
            <person name="Martin F."/>
            <person name="Cullen D."/>
            <person name="Grigoriev I.V."/>
            <person name="Hibbett D.S."/>
        </authorList>
    </citation>
    <scope>NUCLEOTIDE SEQUENCE [LARGE SCALE GENOMIC DNA]</scope>
    <source>
        <strain evidence="3">RWD-64-598 SS2</strain>
    </source>
</reference>